<sequence length="139" mass="14296">MKQPSEIVGSVGFSVLTVRPGDTAVAIGVGDLPVLASSIILNAMQSAAIASIAEHLEVGETSIESEISIELVGGVGIGGEVRASASCIDVDGRELTFSCELYEGERIVAFGTIKRTAVERVSFLARTAAQSINSGNITS</sequence>
<feature type="domain" description="Fluoroacetyl-CoA-specific thioesterase-like" evidence="1">
    <location>
        <begin position="18"/>
        <end position="119"/>
    </location>
</feature>
<gene>
    <name evidence="2" type="ORF">UFOPK3554_00806</name>
</gene>
<dbReference type="InterPro" id="IPR025540">
    <property type="entry name" value="FlK"/>
</dbReference>
<name>A0A6J7XX23_9ZZZZ</name>
<proteinExistence type="predicted"/>
<evidence type="ECO:0000313" key="2">
    <source>
        <dbReference type="EMBL" id="CAB5240377.1"/>
    </source>
</evidence>
<dbReference type="PANTHER" id="PTHR36934:SF1">
    <property type="entry name" value="THIOESTERASE DOMAIN-CONTAINING PROTEIN"/>
    <property type="match status" value="1"/>
</dbReference>
<dbReference type="InterPro" id="IPR054485">
    <property type="entry name" value="FlK-like_dom"/>
</dbReference>
<dbReference type="Gene3D" id="3.10.129.10">
    <property type="entry name" value="Hotdog Thioesterase"/>
    <property type="match status" value="1"/>
</dbReference>
<dbReference type="AlphaFoldDB" id="A0A6J7XX23"/>
<dbReference type="SUPFAM" id="SSF54637">
    <property type="entry name" value="Thioesterase/thiol ester dehydrase-isomerase"/>
    <property type="match status" value="1"/>
</dbReference>
<protein>
    <submittedName>
        <fullName evidence="2">Unannotated protein</fullName>
    </submittedName>
</protein>
<dbReference type="InterPro" id="IPR029069">
    <property type="entry name" value="HotDog_dom_sf"/>
</dbReference>
<dbReference type="EMBL" id="CAFBSG010000010">
    <property type="protein sequence ID" value="CAB5240377.1"/>
    <property type="molecule type" value="Genomic_DNA"/>
</dbReference>
<accession>A0A6J7XX23</accession>
<dbReference type="Pfam" id="PF22636">
    <property type="entry name" value="FlK"/>
    <property type="match status" value="1"/>
</dbReference>
<organism evidence="2">
    <name type="scientific">freshwater metagenome</name>
    <dbReference type="NCBI Taxonomy" id="449393"/>
    <lineage>
        <taxon>unclassified sequences</taxon>
        <taxon>metagenomes</taxon>
        <taxon>ecological metagenomes</taxon>
    </lineage>
</organism>
<evidence type="ECO:0000259" key="1">
    <source>
        <dbReference type="Pfam" id="PF22636"/>
    </source>
</evidence>
<reference evidence="2" key="1">
    <citation type="submission" date="2020-05" db="EMBL/GenBank/DDBJ databases">
        <authorList>
            <person name="Chiriac C."/>
            <person name="Salcher M."/>
            <person name="Ghai R."/>
            <person name="Kavagutti S V."/>
        </authorList>
    </citation>
    <scope>NUCLEOTIDE SEQUENCE</scope>
</reference>
<dbReference type="PANTHER" id="PTHR36934">
    <property type="entry name" value="BLR0278 PROTEIN"/>
    <property type="match status" value="1"/>
</dbReference>